<reference evidence="2 3" key="1">
    <citation type="submission" date="2017-07" db="EMBL/GenBank/DDBJ databases">
        <authorList>
            <person name="Sun Z.S."/>
            <person name="Albrecht U."/>
            <person name="Echele G."/>
            <person name="Lee C.C."/>
        </authorList>
    </citation>
    <scope>NUCLEOTIDE SEQUENCE [LARGE SCALE GENOMIC DNA]</scope>
    <source>
        <strain evidence="2 3">P16-029</strain>
    </source>
</reference>
<feature type="compositionally biased region" description="Low complexity" evidence="1">
    <location>
        <begin position="1"/>
        <end position="16"/>
    </location>
</feature>
<feature type="region of interest" description="Disordered" evidence="1">
    <location>
        <begin position="1"/>
        <end position="25"/>
    </location>
</feature>
<gene>
    <name evidence="2" type="ORF">CHT91_01120</name>
</gene>
<evidence type="ECO:0000313" key="2">
    <source>
        <dbReference type="EMBL" id="RFT46943.1"/>
    </source>
</evidence>
<dbReference type="AlphaFoldDB" id="A0A3E2DPS6"/>
<dbReference type="EMBL" id="NOWI01000001">
    <property type="protein sequence ID" value="RFT46943.1"/>
    <property type="molecule type" value="Genomic_DNA"/>
</dbReference>
<evidence type="ECO:0000256" key="1">
    <source>
        <dbReference type="SAM" id="MobiDB-lite"/>
    </source>
</evidence>
<comment type="caution">
    <text evidence="2">The sequence shown here is derived from an EMBL/GenBank/DDBJ whole genome shotgun (WGS) entry which is preliminary data.</text>
</comment>
<protein>
    <submittedName>
        <fullName evidence="2">Uncharacterized protein</fullName>
    </submittedName>
</protein>
<name>A0A3E2DPS6_9ACTN</name>
<sequence>MGQRRSSTGTPSTHTSGPRRHPHHQKLCDYGFQALSTRSTAVMTMKKGHTSPSLKNLWVWIWGQGLLHRCSPDEIY</sequence>
<evidence type="ECO:0000313" key="3">
    <source>
        <dbReference type="Proteomes" id="UP000259211"/>
    </source>
</evidence>
<organism evidence="2 3">
    <name type="scientific">Cutibacterium avidum</name>
    <dbReference type="NCBI Taxonomy" id="33010"/>
    <lineage>
        <taxon>Bacteria</taxon>
        <taxon>Bacillati</taxon>
        <taxon>Actinomycetota</taxon>
        <taxon>Actinomycetes</taxon>
        <taxon>Propionibacteriales</taxon>
        <taxon>Propionibacteriaceae</taxon>
        <taxon>Cutibacterium</taxon>
    </lineage>
</organism>
<accession>A0A3E2DPS6</accession>
<dbReference type="Proteomes" id="UP000259211">
    <property type="component" value="Unassembled WGS sequence"/>
</dbReference>
<proteinExistence type="predicted"/>